<evidence type="ECO:0000313" key="3">
    <source>
        <dbReference type="Proteomes" id="UP000280368"/>
    </source>
</evidence>
<reference evidence="2 3" key="1">
    <citation type="submission" date="2018-10" db="EMBL/GenBank/DDBJ databases">
        <title>Genomic Encyclopedia of Archaeal and Bacterial Type Strains, Phase II (KMG-II): from individual species to whole genera.</title>
        <authorList>
            <person name="Goeker M."/>
        </authorList>
    </citation>
    <scope>NUCLEOTIDE SEQUENCE [LARGE SCALE GENOMIC DNA]</scope>
    <source>
        <strain evidence="2 3">DSM 19727</strain>
    </source>
</reference>
<dbReference type="EMBL" id="REFH01000012">
    <property type="protein sequence ID" value="RMA72788.1"/>
    <property type="molecule type" value="Genomic_DNA"/>
</dbReference>
<dbReference type="RefSeq" id="WP_121926414.1">
    <property type="nucleotide sequence ID" value="NZ_REFH01000012.1"/>
</dbReference>
<organism evidence="2 3">
    <name type="scientific">Flavobacterium weaverense</name>
    <dbReference type="NCBI Taxonomy" id="271156"/>
    <lineage>
        <taxon>Bacteria</taxon>
        <taxon>Pseudomonadati</taxon>
        <taxon>Bacteroidota</taxon>
        <taxon>Flavobacteriia</taxon>
        <taxon>Flavobacteriales</taxon>
        <taxon>Flavobacteriaceae</taxon>
        <taxon>Flavobacterium</taxon>
    </lineage>
</organism>
<dbReference type="Gene3D" id="2.150.10.10">
    <property type="entry name" value="Serralysin-like metalloprotease, C-terminal"/>
    <property type="match status" value="1"/>
</dbReference>
<name>A0A3L9ZQY6_9FLAO</name>
<evidence type="ECO:0000256" key="1">
    <source>
        <dbReference type="SAM" id="SignalP"/>
    </source>
</evidence>
<sequence>MKKIYLILVFIVSTIAHSQTNGISYQALILNPNAQKIPGINPANTALINQSVCLQFSIEDETQQLEYKETISAVTDEMGMVNLVIGLGNQTGGYAINFKAVNWISGLKKLKVGVNTTGNCSSFMEVSDQVFNAVPFAFSAQTVSGIVGIENGGTNASNIVDAKINLILNNVDNTRDFDKPISNATQSVLDLKEVLLNKSTNVIVDGSSNVKYPTVKALKTYVDNQFSNGVVVDADATNKGKIQLSGDLAGTAALPKVPGLLLKANIDSPAFTGTVTGIDKVMVGLANVENTADVDKMVSTATQTALNLKANIDSPAFTGTVTGIDKVMVGLANVENTADADKLISTATQTALNLKANIDSPAFTGTVTGIDKVMVGLANVENTADVDKMVSTATQTALNLKASIDSPAFTGTVTGIDKVMVGLANVENTADADKSVSTATQTALNLKANIDSPAFTGTVTGINKAMVGLSNVENTADADKSVSTATQTALNLKANIDSPAFTGTVTGINKAMVGLSNVENTADADKSVSTATQTALNLKANIDSPAFTGTVTGINKAMVGLSNVENTADADKSVSTATQTALNLKANIDSPAFTGTVTGINKIMVGLSNVENTADADKLISTATQTALNLKANIDSPTFTGTVTGINKAMVGLSNIENTADADKSVSTATQTAINLKANIDSPAFTGTVTGIDKVMVGLSNVENTADEDKLISTATQTALNLKANIDSPAFTGTVTGIDKVMVGLSNVENTADEDKLISTATQTALNLKANINSPSFTGTVTGVDKAMVGLANVENTADADKSVSTATQTVLNLKANIDSPSFTGTPNLPATTIAATQSAGNNSTAIATTAFVGDAVNTAINGNFVDIISDQTIAGTKTFSNSIQIQDQLRFLNTSGAVKWELYSSGDDISFSQSGVDFNQFMVKSNGEVSSKGSMTVNESGVTGKGLVLSDDGDFVDMNDGYGTLRFSSGVKVTDANKGGATVITLGANGRIEATNQIVAGEVTYTNIDGTVGQVLATDGSGITYWMTPTVPTNNDFVDLTTAQTILGVKSFDKDMVVNGITVGRGNFNENSNTAIGLGALQNNAGYANTAVGRAALPANVDGNGNTAYGYLSLGNNVSGNNNVAIGSQALLLNNNGSENTVIGHNADVSVDGISNSIAIGSEAIVTTSNTIQLGNSNIENVKTTGTLTSGAITYTNTDGTTGQVLSTNGTGKIVWVNTAHEITDASEEILSTLSQTTFTLAQIPSIKSKVKMYVNGIRISNTAYSVTNDVLTYIPANNGNAILSDTDRIQFDYFY</sequence>
<feature type="chain" id="PRO_5017935277" description="Trimeric autotransporter adhesin" evidence="1">
    <location>
        <begin position="19"/>
        <end position="1297"/>
    </location>
</feature>
<dbReference type="OrthoDB" id="9765957at2"/>
<keyword evidence="1" id="KW-0732">Signal</keyword>
<keyword evidence="3" id="KW-1185">Reference proteome</keyword>
<proteinExistence type="predicted"/>
<accession>A0A3L9ZQY6</accession>
<dbReference type="InterPro" id="IPR011049">
    <property type="entry name" value="Serralysin-like_metalloprot_C"/>
</dbReference>
<evidence type="ECO:0008006" key="4">
    <source>
        <dbReference type="Google" id="ProtNLM"/>
    </source>
</evidence>
<protein>
    <recommendedName>
        <fullName evidence="4">Trimeric autotransporter adhesin</fullName>
    </recommendedName>
</protein>
<evidence type="ECO:0000313" key="2">
    <source>
        <dbReference type="EMBL" id="RMA72788.1"/>
    </source>
</evidence>
<gene>
    <name evidence="2" type="ORF">BC961_2854</name>
</gene>
<comment type="caution">
    <text evidence="2">The sequence shown here is derived from an EMBL/GenBank/DDBJ whole genome shotgun (WGS) entry which is preliminary data.</text>
</comment>
<dbReference type="Proteomes" id="UP000280368">
    <property type="component" value="Unassembled WGS sequence"/>
</dbReference>
<feature type="signal peptide" evidence="1">
    <location>
        <begin position="1"/>
        <end position="18"/>
    </location>
</feature>